<accession>A0A7R9FTA4</accession>
<dbReference type="GO" id="GO:0005615">
    <property type="term" value="C:extracellular space"/>
    <property type="evidence" value="ECO:0007669"/>
    <property type="project" value="TreeGrafter"/>
</dbReference>
<dbReference type="InterPro" id="IPR009003">
    <property type="entry name" value="Peptidase_S1_PA"/>
</dbReference>
<dbReference type="FunFam" id="2.40.10.10:FF:000060">
    <property type="entry name" value="Acrosin"/>
    <property type="match status" value="1"/>
</dbReference>
<evidence type="ECO:0000313" key="8">
    <source>
        <dbReference type="EMBL" id="CAD7254051.1"/>
    </source>
</evidence>
<dbReference type="PROSITE" id="PS50923">
    <property type="entry name" value="SUSHI"/>
    <property type="match status" value="1"/>
</dbReference>
<dbReference type="Pfam" id="PF00084">
    <property type="entry name" value="Sushi"/>
    <property type="match status" value="1"/>
</dbReference>
<evidence type="ECO:0000256" key="1">
    <source>
        <dbReference type="ARBA" id="ARBA00022670"/>
    </source>
</evidence>
<name>A0A7R9FTA4_9CRUS</name>
<dbReference type="InterPro" id="IPR018114">
    <property type="entry name" value="TRYPSIN_HIS"/>
</dbReference>
<keyword evidence="1" id="KW-0645">Protease</keyword>
<evidence type="ECO:0000259" key="6">
    <source>
        <dbReference type="PROSITE" id="PS50240"/>
    </source>
</evidence>
<gene>
    <name evidence="8" type="ORF">DSTB1V02_LOCUS13797</name>
</gene>
<evidence type="ECO:0000256" key="4">
    <source>
        <dbReference type="ARBA" id="ARBA00023157"/>
    </source>
</evidence>
<dbReference type="Gene3D" id="2.10.70.10">
    <property type="entry name" value="Complement Module, domain 1"/>
    <property type="match status" value="1"/>
</dbReference>
<protein>
    <submittedName>
        <fullName evidence="8">Uncharacterized protein</fullName>
    </submittedName>
</protein>
<dbReference type="Pfam" id="PF00089">
    <property type="entry name" value="Trypsin"/>
    <property type="match status" value="1"/>
</dbReference>
<dbReference type="PANTHER" id="PTHR24264:SF54">
    <property type="entry name" value="PEPTIDASE S1 DOMAIN-CONTAINING PROTEIN"/>
    <property type="match status" value="1"/>
</dbReference>
<reference evidence="8" key="1">
    <citation type="submission" date="2020-11" db="EMBL/GenBank/DDBJ databases">
        <authorList>
            <person name="Tran Van P."/>
        </authorList>
    </citation>
    <scope>NUCLEOTIDE SEQUENCE</scope>
</reference>
<dbReference type="GO" id="GO:0004252">
    <property type="term" value="F:serine-type endopeptidase activity"/>
    <property type="evidence" value="ECO:0007669"/>
    <property type="project" value="InterPro"/>
</dbReference>
<comment type="caution">
    <text evidence="5">Lacks conserved residue(s) required for the propagation of feature annotation.</text>
</comment>
<feature type="domain" description="Peptidase S1" evidence="6">
    <location>
        <begin position="46"/>
        <end position="304"/>
    </location>
</feature>
<dbReference type="AlphaFoldDB" id="A0A7R9FTA4"/>
<keyword evidence="3" id="KW-0720">Serine protease</keyword>
<dbReference type="InterPro" id="IPR001314">
    <property type="entry name" value="Peptidase_S1A"/>
</dbReference>
<dbReference type="PROSITE" id="PS00134">
    <property type="entry name" value="TRYPSIN_HIS"/>
    <property type="match status" value="1"/>
</dbReference>
<keyword evidence="9" id="KW-1185">Reference proteome</keyword>
<dbReference type="InterPro" id="IPR001254">
    <property type="entry name" value="Trypsin_dom"/>
</dbReference>
<dbReference type="CDD" id="cd00190">
    <property type="entry name" value="Tryp_SPc"/>
    <property type="match status" value="1"/>
</dbReference>
<evidence type="ECO:0000256" key="5">
    <source>
        <dbReference type="PROSITE-ProRule" id="PRU00302"/>
    </source>
</evidence>
<keyword evidence="2" id="KW-0378">Hydrolase</keyword>
<evidence type="ECO:0000256" key="3">
    <source>
        <dbReference type="ARBA" id="ARBA00022825"/>
    </source>
</evidence>
<dbReference type="Proteomes" id="UP000677054">
    <property type="component" value="Unassembled WGS sequence"/>
</dbReference>
<evidence type="ECO:0000259" key="7">
    <source>
        <dbReference type="PROSITE" id="PS50923"/>
    </source>
</evidence>
<dbReference type="CDD" id="cd00033">
    <property type="entry name" value="CCP"/>
    <property type="match status" value="1"/>
</dbReference>
<dbReference type="GO" id="GO:0006508">
    <property type="term" value="P:proteolysis"/>
    <property type="evidence" value="ECO:0007669"/>
    <property type="project" value="UniProtKB-KW"/>
</dbReference>
<dbReference type="PROSITE" id="PS50240">
    <property type="entry name" value="TRYPSIN_DOM"/>
    <property type="match status" value="1"/>
</dbReference>
<evidence type="ECO:0000313" key="9">
    <source>
        <dbReference type="Proteomes" id="UP000677054"/>
    </source>
</evidence>
<evidence type="ECO:0000256" key="2">
    <source>
        <dbReference type="ARBA" id="ARBA00022801"/>
    </source>
</evidence>
<dbReference type="EMBL" id="LR907138">
    <property type="protein sequence ID" value="CAD7254051.1"/>
    <property type="molecule type" value="Genomic_DNA"/>
</dbReference>
<proteinExistence type="predicted"/>
<dbReference type="EMBL" id="CAJPEV010007621">
    <property type="protein sequence ID" value="CAG0904854.1"/>
    <property type="molecule type" value="Genomic_DNA"/>
</dbReference>
<sequence length="308" mass="35111">MVKYECKEYHILRGPQVRICGENGEWDGKSPFCEPECGKSVQRVLPEGGKPFENRNYIWQATIYGMEEKHIICGGALIQKQWVLTAAHCAVVDGSPRTRKERELLVYLGKYHQNNSMDDEFVQIRQVSKIVVHEDFNFENYDSDIALLKLTEPAELTLRVQLVCLPSETNFEVENRGKVASWGSNILEKRSAVLMEMELPIISNANCRQNTIYMTGDNTPTHSLTSNMFCAGHDNATPLEEHRTVCPGDSGNPMVFCSKEISCQVVGIVSHFFEEIECSLRRPGQYSIFTKVNRFLSWIKIKMGENEF</sequence>
<dbReference type="InterPro" id="IPR043504">
    <property type="entry name" value="Peptidase_S1_PA_chymotrypsin"/>
</dbReference>
<dbReference type="SUPFAM" id="SSF50494">
    <property type="entry name" value="Trypsin-like serine proteases"/>
    <property type="match status" value="1"/>
</dbReference>
<keyword evidence="5" id="KW-0768">Sushi</keyword>
<dbReference type="InterPro" id="IPR000436">
    <property type="entry name" value="Sushi_SCR_CCP_dom"/>
</dbReference>
<feature type="disulfide bond" evidence="5">
    <location>
        <begin position="6"/>
        <end position="33"/>
    </location>
</feature>
<dbReference type="PRINTS" id="PR00722">
    <property type="entry name" value="CHYMOTRYPSIN"/>
</dbReference>
<dbReference type="PANTHER" id="PTHR24264">
    <property type="entry name" value="TRYPSIN-RELATED"/>
    <property type="match status" value="1"/>
</dbReference>
<feature type="domain" description="Sushi" evidence="7">
    <location>
        <begin position="1"/>
        <end position="35"/>
    </location>
</feature>
<dbReference type="OrthoDB" id="6420457at2759"/>
<dbReference type="SMART" id="SM00020">
    <property type="entry name" value="Tryp_SPc"/>
    <property type="match status" value="1"/>
</dbReference>
<dbReference type="InterPro" id="IPR050127">
    <property type="entry name" value="Serine_Proteases_S1"/>
</dbReference>
<keyword evidence="4 5" id="KW-1015">Disulfide bond</keyword>
<organism evidence="8">
    <name type="scientific">Darwinula stevensoni</name>
    <dbReference type="NCBI Taxonomy" id="69355"/>
    <lineage>
        <taxon>Eukaryota</taxon>
        <taxon>Metazoa</taxon>
        <taxon>Ecdysozoa</taxon>
        <taxon>Arthropoda</taxon>
        <taxon>Crustacea</taxon>
        <taxon>Oligostraca</taxon>
        <taxon>Ostracoda</taxon>
        <taxon>Podocopa</taxon>
        <taxon>Podocopida</taxon>
        <taxon>Darwinulocopina</taxon>
        <taxon>Darwinuloidea</taxon>
        <taxon>Darwinulidae</taxon>
        <taxon>Darwinula</taxon>
    </lineage>
</organism>
<dbReference type="Gene3D" id="2.40.10.10">
    <property type="entry name" value="Trypsin-like serine proteases"/>
    <property type="match status" value="3"/>
</dbReference>